<sequence>MPKKYVHTKRGNTMRYSVSDLQKAVDAVQSKQLSIRKASETFAVPKSTIADRITGNMLYLLLTGDHQH</sequence>
<keyword evidence="3" id="KW-1185">Reference proteome</keyword>
<proteinExistence type="predicted"/>
<comment type="caution">
    <text evidence="2">The sequence shown here is derived from an EMBL/GenBank/DDBJ whole genome shotgun (WGS) entry which is preliminary data.</text>
</comment>
<organism evidence="2 3">
    <name type="scientific">Dreissena polymorpha</name>
    <name type="common">Zebra mussel</name>
    <name type="synonym">Mytilus polymorpha</name>
    <dbReference type="NCBI Taxonomy" id="45954"/>
    <lineage>
        <taxon>Eukaryota</taxon>
        <taxon>Metazoa</taxon>
        <taxon>Spiralia</taxon>
        <taxon>Lophotrochozoa</taxon>
        <taxon>Mollusca</taxon>
        <taxon>Bivalvia</taxon>
        <taxon>Autobranchia</taxon>
        <taxon>Heteroconchia</taxon>
        <taxon>Euheterodonta</taxon>
        <taxon>Imparidentia</taxon>
        <taxon>Neoheterodontei</taxon>
        <taxon>Myida</taxon>
        <taxon>Dreissenoidea</taxon>
        <taxon>Dreissenidae</taxon>
        <taxon>Dreissena</taxon>
    </lineage>
</organism>
<dbReference type="InterPro" id="IPR009057">
    <property type="entry name" value="Homeodomain-like_sf"/>
</dbReference>
<feature type="domain" description="HTH psq-type" evidence="1">
    <location>
        <begin position="20"/>
        <end position="56"/>
    </location>
</feature>
<dbReference type="Pfam" id="PF05225">
    <property type="entry name" value="HTH_psq"/>
    <property type="match status" value="1"/>
</dbReference>
<reference evidence="2" key="1">
    <citation type="journal article" date="2019" name="bioRxiv">
        <title>The Genome of the Zebra Mussel, Dreissena polymorpha: A Resource for Invasive Species Research.</title>
        <authorList>
            <person name="McCartney M.A."/>
            <person name="Auch B."/>
            <person name="Kono T."/>
            <person name="Mallez S."/>
            <person name="Zhang Y."/>
            <person name="Obille A."/>
            <person name="Becker A."/>
            <person name="Abrahante J.E."/>
            <person name="Garbe J."/>
            <person name="Badalamenti J.P."/>
            <person name="Herman A."/>
            <person name="Mangelson H."/>
            <person name="Liachko I."/>
            <person name="Sullivan S."/>
            <person name="Sone E.D."/>
            <person name="Koren S."/>
            <person name="Silverstein K.A.T."/>
            <person name="Beckman K.B."/>
            <person name="Gohl D.M."/>
        </authorList>
    </citation>
    <scope>NUCLEOTIDE SEQUENCE</scope>
    <source>
        <strain evidence="2">Duluth1</strain>
        <tissue evidence="2">Whole animal</tissue>
    </source>
</reference>
<dbReference type="AlphaFoldDB" id="A0A9D3Y7K4"/>
<dbReference type="Gene3D" id="1.10.10.60">
    <property type="entry name" value="Homeodomain-like"/>
    <property type="match status" value="1"/>
</dbReference>
<reference evidence="2" key="2">
    <citation type="submission" date="2020-11" db="EMBL/GenBank/DDBJ databases">
        <authorList>
            <person name="McCartney M.A."/>
            <person name="Auch B."/>
            <person name="Kono T."/>
            <person name="Mallez S."/>
            <person name="Becker A."/>
            <person name="Gohl D.M."/>
            <person name="Silverstein K.A.T."/>
            <person name="Koren S."/>
            <person name="Bechman K.B."/>
            <person name="Herman A."/>
            <person name="Abrahante J.E."/>
            <person name="Garbe J."/>
        </authorList>
    </citation>
    <scope>NUCLEOTIDE SEQUENCE</scope>
    <source>
        <strain evidence="2">Duluth1</strain>
        <tissue evidence="2">Whole animal</tissue>
    </source>
</reference>
<dbReference type="EMBL" id="JAIWYP010000016">
    <property type="protein sequence ID" value="KAH3694692.1"/>
    <property type="molecule type" value="Genomic_DNA"/>
</dbReference>
<evidence type="ECO:0000313" key="3">
    <source>
        <dbReference type="Proteomes" id="UP000828390"/>
    </source>
</evidence>
<protein>
    <recommendedName>
        <fullName evidence="1">HTH psq-type domain-containing protein</fullName>
    </recommendedName>
</protein>
<dbReference type="GO" id="GO:0003677">
    <property type="term" value="F:DNA binding"/>
    <property type="evidence" value="ECO:0007669"/>
    <property type="project" value="InterPro"/>
</dbReference>
<name>A0A9D3Y7K4_DREPO</name>
<dbReference type="SUPFAM" id="SSF46689">
    <property type="entry name" value="Homeodomain-like"/>
    <property type="match status" value="1"/>
</dbReference>
<accession>A0A9D3Y7K4</accession>
<evidence type="ECO:0000259" key="1">
    <source>
        <dbReference type="Pfam" id="PF05225"/>
    </source>
</evidence>
<evidence type="ECO:0000313" key="2">
    <source>
        <dbReference type="EMBL" id="KAH3694692.1"/>
    </source>
</evidence>
<dbReference type="InterPro" id="IPR007889">
    <property type="entry name" value="HTH_Psq"/>
</dbReference>
<gene>
    <name evidence="2" type="ORF">DPMN_082133</name>
</gene>
<dbReference type="Proteomes" id="UP000828390">
    <property type="component" value="Unassembled WGS sequence"/>
</dbReference>